<evidence type="ECO:0000256" key="5">
    <source>
        <dbReference type="ARBA" id="ARBA00022989"/>
    </source>
</evidence>
<feature type="domain" description="VTT" evidence="8">
    <location>
        <begin position="53"/>
        <end position="160"/>
    </location>
</feature>
<proteinExistence type="inferred from homology"/>
<organism evidence="9 10">
    <name type="scientific">Candidatus Liptonbacteria bacterium RIFOXYB1_FULL_36_10</name>
    <dbReference type="NCBI Taxonomy" id="1798654"/>
    <lineage>
        <taxon>Bacteria</taxon>
        <taxon>Candidatus Liptoniibacteriota</taxon>
    </lineage>
</organism>
<gene>
    <name evidence="9" type="ORF">A2390_00090</name>
</gene>
<protein>
    <recommendedName>
        <fullName evidence="8">VTT domain-containing protein</fullName>
    </recommendedName>
</protein>
<feature type="transmembrane region" description="Helical" evidence="7">
    <location>
        <begin position="172"/>
        <end position="193"/>
    </location>
</feature>
<dbReference type="Pfam" id="PF09335">
    <property type="entry name" value="VTT_dom"/>
    <property type="match status" value="1"/>
</dbReference>
<dbReference type="AlphaFoldDB" id="A0A1G2CNQ8"/>
<dbReference type="PANTHER" id="PTHR30353">
    <property type="entry name" value="INNER MEMBRANE PROTEIN DEDA-RELATED"/>
    <property type="match status" value="1"/>
</dbReference>
<name>A0A1G2CNQ8_9BACT</name>
<evidence type="ECO:0000313" key="9">
    <source>
        <dbReference type="EMBL" id="OGZ03005.1"/>
    </source>
</evidence>
<reference evidence="9 10" key="1">
    <citation type="journal article" date="2016" name="Nat. Commun.">
        <title>Thousands of microbial genomes shed light on interconnected biogeochemical processes in an aquifer system.</title>
        <authorList>
            <person name="Anantharaman K."/>
            <person name="Brown C.T."/>
            <person name="Hug L.A."/>
            <person name="Sharon I."/>
            <person name="Castelle C.J."/>
            <person name="Probst A.J."/>
            <person name="Thomas B.C."/>
            <person name="Singh A."/>
            <person name="Wilkins M.J."/>
            <person name="Karaoz U."/>
            <person name="Brodie E.L."/>
            <person name="Williams K.H."/>
            <person name="Hubbard S.S."/>
            <person name="Banfield J.F."/>
        </authorList>
    </citation>
    <scope>NUCLEOTIDE SEQUENCE [LARGE SCALE GENOMIC DNA]</scope>
</reference>
<dbReference type="Proteomes" id="UP000178599">
    <property type="component" value="Unassembled WGS sequence"/>
</dbReference>
<feature type="transmembrane region" description="Helical" evidence="7">
    <location>
        <begin position="57"/>
        <end position="78"/>
    </location>
</feature>
<feature type="transmembrane region" description="Helical" evidence="7">
    <location>
        <begin position="16"/>
        <end position="37"/>
    </location>
</feature>
<evidence type="ECO:0000256" key="6">
    <source>
        <dbReference type="ARBA" id="ARBA00023136"/>
    </source>
</evidence>
<evidence type="ECO:0000256" key="4">
    <source>
        <dbReference type="ARBA" id="ARBA00022692"/>
    </source>
</evidence>
<dbReference type="GO" id="GO:0005886">
    <property type="term" value="C:plasma membrane"/>
    <property type="evidence" value="ECO:0007669"/>
    <property type="project" value="UniProtKB-SubCell"/>
</dbReference>
<comment type="similarity">
    <text evidence="2 7">Belongs to the DedA family.</text>
</comment>
<evidence type="ECO:0000313" key="10">
    <source>
        <dbReference type="Proteomes" id="UP000178599"/>
    </source>
</evidence>
<dbReference type="PANTHER" id="PTHR30353:SF15">
    <property type="entry name" value="INNER MEMBRANE PROTEIN YABI"/>
    <property type="match status" value="1"/>
</dbReference>
<comment type="caution">
    <text evidence="9">The sequence shown here is derived from an EMBL/GenBank/DDBJ whole genome shotgun (WGS) entry which is preliminary data.</text>
</comment>
<evidence type="ECO:0000256" key="7">
    <source>
        <dbReference type="RuleBase" id="RU367016"/>
    </source>
</evidence>
<keyword evidence="5 7" id="KW-1133">Transmembrane helix</keyword>
<keyword evidence="4 7" id="KW-0812">Transmembrane</keyword>
<dbReference type="InterPro" id="IPR032818">
    <property type="entry name" value="DedA-like"/>
</dbReference>
<evidence type="ECO:0000259" key="8">
    <source>
        <dbReference type="Pfam" id="PF09335"/>
    </source>
</evidence>
<dbReference type="InterPro" id="IPR032816">
    <property type="entry name" value="VTT_dom"/>
</dbReference>
<evidence type="ECO:0000256" key="3">
    <source>
        <dbReference type="ARBA" id="ARBA00022475"/>
    </source>
</evidence>
<keyword evidence="6 7" id="KW-0472">Membrane</keyword>
<dbReference type="EMBL" id="MHLE01000012">
    <property type="protein sequence ID" value="OGZ03005.1"/>
    <property type="molecule type" value="Genomic_DNA"/>
</dbReference>
<accession>A0A1G2CNQ8</accession>
<sequence length="204" mass="23285">MSWEIILEAIKNNTEWGYFFAFAISFLESLAFVGLAVPGGNLALVMGISTAYHFFGFWTMILISTLGAIFGDVASFYFGKWSVKFFRPDSKILNLKYLNRGEEFFIRHGGKSVFLGRFAGPIRPIIPYIAGLFSMSFRWFMFYNITSAFLWSLLFIGGGYFGGHSWKMINNWSMKIVLFVFPTLVVVIVGFLLKKKNGKFGKER</sequence>
<evidence type="ECO:0000256" key="1">
    <source>
        <dbReference type="ARBA" id="ARBA00004651"/>
    </source>
</evidence>
<evidence type="ECO:0000256" key="2">
    <source>
        <dbReference type="ARBA" id="ARBA00010792"/>
    </source>
</evidence>
<keyword evidence="3 7" id="KW-1003">Cell membrane</keyword>
<comment type="subcellular location">
    <subcellularLocation>
        <location evidence="1 7">Cell membrane</location>
        <topology evidence="1 7">Multi-pass membrane protein</topology>
    </subcellularLocation>
</comment>
<feature type="transmembrane region" description="Helical" evidence="7">
    <location>
        <begin position="140"/>
        <end position="160"/>
    </location>
</feature>